<reference evidence="3 4" key="1">
    <citation type="journal article" date="2017" name="Mol. Ecol.">
        <title>Comparative and population genomic landscape of Phellinus noxius: A hypervariable fungus causing root rot in trees.</title>
        <authorList>
            <person name="Chung C.L."/>
            <person name="Lee T.J."/>
            <person name="Akiba M."/>
            <person name="Lee H.H."/>
            <person name="Kuo T.H."/>
            <person name="Liu D."/>
            <person name="Ke H.M."/>
            <person name="Yokoi T."/>
            <person name="Roa M.B."/>
            <person name="Lu M.J."/>
            <person name="Chang Y.Y."/>
            <person name="Ann P.J."/>
            <person name="Tsai J.N."/>
            <person name="Chen C.Y."/>
            <person name="Tzean S.S."/>
            <person name="Ota Y."/>
            <person name="Hattori T."/>
            <person name="Sahashi N."/>
            <person name="Liou R.F."/>
            <person name="Kikuchi T."/>
            <person name="Tsai I.J."/>
        </authorList>
    </citation>
    <scope>NUCLEOTIDE SEQUENCE [LARGE SCALE GENOMIC DNA]</scope>
    <source>
        <strain evidence="3 4">FFPRI411160</strain>
    </source>
</reference>
<evidence type="ECO:0000256" key="1">
    <source>
        <dbReference type="SAM" id="MobiDB-lite"/>
    </source>
</evidence>
<protein>
    <submittedName>
        <fullName evidence="3">Glycoside hydrolase family 23</fullName>
    </submittedName>
</protein>
<evidence type="ECO:0000313" key="4">
    <source>
        <dbReference type="Proteomes" id="UP000217199"/>
    </source>
</evidence>
<dbReference type="InParanoid" id="A0A286UG06"/>
<gene>
    <name evidence="3" type="ORF">PNOK_0537800</name>
</gene>
<evidence type="ECO:0000259" key="2">
    <source>
        <dbReference type="Pfam" id="PF01464"/>
    </source>
</evidence>
<dbReference type="CDD" id="cd00254">
    <property type="entry name" value="LT-like"/>
    <property type="match status" value="1"/>
</dbReference>
<dbReference type="GO" id="GO:0016787">
    <property type="term" value="F:hydrolase activity"/>
    <property type="evidence" value="ECO:0007669"/>
    <property type="project" value="UniProtKB-KW"/>
</dbReference>
<proteinExistence type="predicted"/>
<evidence type="ECO:0000313" key="3">
    <source>
        <dbReference type="EMBL" id="PAV18536.1"/>
    </source>
</evidence>
<dbReference type="InterPro" id="IPR008258">
    <property type="entry name" value="Transglycosylase_SLT_dom_1"/>
</dbReference>
<organism evidence="3 4">
    <name type="scientific">Pyrrhoderma noxium</name>
    <dbReference type="NCBI Taxonomy" id="2282107"/>
    <lineage>
        <taxon>Eukaryota</taxon>
        <taxon>Fungi</taxon>
        <taxon>Dikarya</taxon>
        <taxon>Basidiomycota</taxon>
        <taxon>Agaricomycotina</taxon>
        <taxon>Agaricomycetes</taxon>
        <taxon>Hymenochaetales</taxon>
        <taxon>Hymenochaetaceae</taxon>
        <taxon>Pyrrhoderma</taxon>
    </lineage>
</organism>
<accession>A0A286UG06</accession>
<feature type="domain" description="Transglycosylase SLT" evidence="2">
    <location>
        <begin position="192"/>
        <end position="277"/>
    </location>
</feature>
<dbReference type="Gene3D" id="1.10.530.10">
    <property type="match status" value="1"/>
</dbReference>
<dbReference type="Pfam" id="PF01464">
    <property type="entry name" value="SLT"/>
    <property type="match status" value="1"/>
</dbReference>
<name>A0A286UG06_9AGAM</name>
<keyword evidence="4" id="KW-1185">Reference proteome</keyword>
<keyword evidence="3" id="KW-0378">Hydrolase</keyword>
<dbReference type="SUPFAM" id="SSF53955">
    <property type="entry name" value="Lysozyme-like"/>
    <property type="match status" value="1"/>
</dbReference>
<dbReference type="InterPro" id="IPR023346">
    <property type="entry name" value="Lysozyme-like_dom_sf"/>
</dbReference>
<dbReference type="EMBL" id="NBII01000005">
    <property type="protein sequence ID" value="PAV18536.1"/>
    <property type="molecule type" value="Genomic_DNA"/>
</dbReference>
<dbReference type="Proteomes" id="UP000217199">
    <property type="component" value="Unassembled WGS sequence"/>
</dbReference>
<comment type="caution">
    <text evidence="3">The sequence shown here is derived from an EMBL/GenBank/DDBJ whole genome shotgun (WGS) entry which is preliminary data.</text>
</comment>
<feature type="compositionally biased region" description="Basic residues" evidence="1">
    <location>
        <begin position="45"/>
        <end position="54"/>
    </location>
</feature>
<dbReference type="OrthoDB" id="2537480at2759"/>
<feature type="compositionally biased region" description="Low complexity" evidence="1">
    <location>
        <begin position="58"/>
        <end position="104"/>
    </location>
</feature>
<feature type="region of interest" description="Disordered" evidence="1">
    <location>
        <begin position="26"/>
        <end position="107"/>
    </location>
</feature>
<sequence length="335" mass="35708">MGCLFLVQAEASLSFDAVPEQLKGLSHHRMMNRRSADEFTSSFSRRAKNRKRCKARSESSSSSGSSNTTNNSNSNNDNSNNNSNAEATTTTSSKKSEATSSSNTGKISNANAVTGLINVQSQCGDIGATKDITSTTGPNGNLWWLNCGVEGGGWNPPYVQVTDLIAVDLGTALQDPNSPFQACSAYVSQFYQYGGEFNVPPILLASFAMQESTCNPATVGGGGEQGLMQLTWDKCGDAPGGNCKDPDYNIRTGAKYFAQTLASNNGNVLQTIGQYNGWPLGMTIASATAAASSSCCRCQNNIDYVFQMVNGWMQNVNVYSSNPPIGHYFNLNVCN</sequence>
<dbReference type="AlphaFoldDB" id="A0A286UG06"/>